<accession>A0A2V2N0A7</accession>
<dbReference type="OrthoDB" id="119138at2157"/>
<feature type="region of interest" description="Disordered" evidence="1">
    <location>
        <begin position="230"/>
        <end position="249"/>
    </location>
</feature>
<organism evidence="2 3">
    <name type="scientific">Methanospirillum stamsii</name>
    <dbReference type="NCBI Taxonomy" id="1277351"/>
    <lineage>
        <taxon>Archaea</taxon>
        <taxon>Methanobacteriati</taxon>
        <taxon>Methanobacteriota</taxon>
        <taxon>Stenosarchaea group</taxon>
        <taxon>Methanomicrobia</taxon>
        <taxon>Methanomicrobiales</taxon>
        <taxon>Methanospirillaceae</taxon>
        <taxon>Methanospirillum</taxon>
    </lineage>
</organism>
<gene>
    <name evidence="2" type="ORF">DLD82_17365</name>
</gene>
<feature type="non-terminal residue" evidence="2">
    <location>
        <position position="1"/>
    </location>
</feature>
<protein>
    <recommendedName>
        <fullName evidence="4">Rpn family recombination-promoting nuclease/putative transposase</fullName>
    </recommendedName>
</protein>
<dbReference type="PANTHER" id="PTHR41317:SF1">
    <property type="entry name" value="PD-(D_E)XK NUCLEASE FAMILY TRANSPOSASE"/>
    <property type="match status" value="1"/>
</dbReference>
<comment type="caution">
    <text evidence="2">The sequence shown here is derived from an EMBL/GenBank/DDBJ whole genome shotgun (WGS) entry which is preliminary data.</text>
</comment>
<dbReference type="AlphaFoldDB" id="A0A2V2N0A7"/>
<dbReference type="Pfam" id="PF12784">
    <property type="entry name" value="PDDEXK_2"/>
    <property type="match status" value="1"/>
</dbReference>
<evidence type="ECO:0000313" key="2">
    <source>
        <dbReference type="EMBL" id="PWR69597.1"/>
    </source>
</evidence>
<dbReference type="Proteomes" id="UP000245934">
    <property type="component" value="Unassembled WGS sequence"/>
</dbReference>
<evidence type="ECO:0000313" key="3">
    <source>
        <dbReference type="Proteomes" id="UP000245934"/>
    </source>
</evidence>
<evidence type="ECO:0000256" key="1">
    <source>
        <dbReference type="SAM" id="MobiDB-lite"/>
    </source>
</evidence>
<reference evidence="2 3" key="1">
    <citation type="submission" date="2018-05" db="EMBL/GenBank/DDBJ databases">
        <title>Draft genome of Methanospirillum stamsii Pt1.</title>
        <authorList>
            <person name="Dueholm M.S."/>
            <person name="Nielsen P.H."/>
            <person name="Bakmann L.F."/>
            <person name="Otzen D.E."/>
        </authorList>
    </citation>
    <scope>NUCLEOTIDE SEQUENCE [LARGE SCALE GENOMIC DNA]</scope>
    <source>
        <strain evidence="2 3">Pt1</strain>
    </source>
</reference>
<dbReference type="RefSeq" id="WP_109942399.1">
    <property type="nucleotide sequence ID" value="NZ_QGMZ01000060.1"/>
</dbReference>
<evidence type="ECO:0008006" key="4">
    <source>
        <dbReference type="Google" id="ProtNLM"/>
    </source>
</evidence>
<dbReference type="NCBIfam" id="TIGR01784">
    <property type="entry name" value="T_den_put_tspse"/>
    <property type="match status" value="1"/>
</dbReference>
<dbReference type="EMBL" id="QGMZ01000060">
    <property type="protein sequence ID" value="PWR69597.1"/>
    <property type="molecule type" value="Genomic_DNA"/>
</dbReference>
<dbReference type="PANTHER" id="PTHR41317">
    <property type="entry name" value="PD-(D_E)XK NUCLEASE FAMILY TRANSPOSASE"/>
    <property type="match status" value="1"/>
</dbReference>
<name>A0A2V2N0A7_9EURY</name>
<dbReference type="InterPro" id="IPR010106">
    <property type="entry name" value="RpnA"/>
</dbReference>
<sequence length="285" mass="32744">SQYLLFPQNDFVFKVLFGSEGSKHLLSSLLGSITGEQKSGITLKNPFLLRNYPDEKEGVLDIRLTTGNGEQVFIEMQAERHRAIHKRMLFYWVRAYGAQLVKGKDYDSLKRTTGICILGHSWFKDIKPVSCFHALEKSRYEPICIDFELMFMQVGNSNSKQGITYNKDLWAWRTFLGAETEEEMIMAAEASEAVHEAYNKLKVISQDPEIRAYSEARELWLIDQTIRENEARREGREEGREEGKEEGKEEAIREMIINMNKSGIPIESIAAIANLSPDEIRKIVK</sequence>
<proteinExistence type="predicted"/>
<keyword evidence="3" id="KW-1185">Reference proteome</keyword>